<comment type="caution">
    <text evidence="1">The sequence shown here is derived from an EMBL/GenBank/DDBJ whole genome shotgun (WGS) entry which is preliminary data.</text>
</comment>
<keyword evidence="2" id="KW-1185">Reference proteome</keyword>
<proteinExistence type="predicted"/>
<dbReference type="Proteomes" id="UP000322234">
    <property type="component" value="Unassembled WGS sequence"/>
</dbReference>
<reference evidence="1" key="1">
    <citation type="submission" date="2019-10" db="EMBL/GenBank/DDBJ databases">
        <title>The sequence and de novo assembly of the wild yak genome.</title>
        <authorList>
            <person name="Liu Y."/>
        </authorList>
    </citation>
    <scope>NUCLEOTIDE SEQUENCE [LARGE SCALE GENOMIC DNA]</scope>
    <source>
        <strain evidence="1">WY2019</strain>
    </source>
</reference>
<evidence type="ECO:0000313" key="1">
    <source>
        <dbReference type="EMBL" id="MXQ92106.1"/>
    </source>
</evidence>
<evidence type="ECO:0000313" key="2">
    <source>
        <dbReference type="Proteomes" id="UP000322234"/>
    </source>
</evidence>
<protein>
    <submittedName>
        <fullName evidence="1">Uncharacterized protein</fullName>
    </submittedName>
</protein>
<gene>
    <name evidence="1" type="ORF">E5288_WYG012377</name>
</gene>
<name>A0A6B0RW48_9CETA</name>
<dbReference type="AlphaFoldDB" id="A0A6B0RW48"/>
<accession>A0A6B0RW48</accession>
<dbReference type="EMBL" id="VBQZ03000079">
    <property type="protein sequence ID" value="MXQ92106.1"/>
    <property type="molecule type" value="Genomic_DNA"/>
</dbReference>
<organism evidence="1 2">
    <name type="scientific">Bos mutus</name>
    <name type="common">wild yak</name>
    <dbReference type="NCBI Taxonomy" id="72004"/>
    <lineage>
        <taxon>Eukaryota</taxon>
        <taxon>Metazoa</taxon>
        <taxon>Chordata</taxon>
        <taxon>Craniata</taxon>
        <taxon>Vertebrata</taxon>
        <taxon>Euteleostomi</taxon>
        <taxon>Mammalia</taxon>
        <taxon>Eutheria</taxon>
        <taxon>Laurasiatheria</taxon>
        <taxon>Artiodactyla</taxon>
        <taxon>Ruminantia</taxon>
        <taxon>Pecora</taxon>
        <taxon>Bovidae</taxon>
        <taxon>Bovinae</taxon>
        <taxon>Bos</taxon>
    </lineage>
</organism>
<sequence>MQRRRKTCLYALQNAAQNMKMFFKEKKSTAKTTDLSHKSCPRWCGSEHLSVHQTPGGSCAYHLLTEMTALKRNCIDACLPTSLIISGYSVVWNYNDDGHIGSLSFLSVSWLCMQAHCHEQKRNR</sequence>